<comment type="caution">
    <text evidence="3">The sequence shown here is derived from an EMBL/GenBank/DDBJ whole genome shotgun (WGS) entry which is preliminary data.</text>
</comment>
<evidence type="ECO:0000256" key="1">
    <source>
        <dbReference type="ARBA" id="ARBA00022649"/>
    </source>
</evidence>
<evidence type="ECO:0000313" key="3">
    <source>
        <dbReference type="EMBL" id="TKB97084.1"/>
    </source>
</evidence>
<feature type="active site" description="Proton donor" evidence="2">
    <location>
        <position position="76"/>
    </location>
</feature>
<reference evidence="3 4" key="1">
    <citation type="submission" date="2019-04" db="EMBL/GenBank/DDBJ databases">
        <title>Pedobacter sp. AR-3-17 sp. nov., isolated from Arctic soil.</title>
        <authorList>
            <person name="Dahal R.H."/>
            <person name="Kim D.-U."/>
        </authorList>
    </citation>
    <scope>NUCLEOTIDE SEQUENCE [LARGE SCALE GENOMIC DNA]</scope>
    <source>
        <strain evidence="3 4">AR-3-17</strain>
    </source>
</reference>
<keyword evidence="4" id="KW-1185">Reference proteome</keyword>
<protein>
    <submittedName>
        <fullName evidence="3">Type II toxin-antitoxin system YafQ family toxin</fullName>
    </submittedName>
</protein>
<dbReference type="SUPFAM" id="SSF143011">
    <property type="entry name" value="RelE-like"/>
    <property type="match status" value="1"/>
</dbReference>
<keyword evidence="1" id="KW-1277">Toxin-antitoxin system</keyword>
<dbReference type="GO" id="GO:0006415">
    <property type="term" value="P:translational termination"/>
    <property type="evidence" value="ECO:0007669"/>
    <property type="project" value="TreeGrafter"/>
</dbReference>
<sequence length="80" mass="9447">MKTLKKRSKRNTELLIIFLELLQQDGAIGLDKKYRPHKLSGNYKDNWEAHIKPDLLLIWFEITEQNEIILLRAGSHSDLF</sequence>
<dbReference type="PANTHER" id="PTHR40588:SF1">
    <property type="entry name" value="MRNA INTERFERASE TOXIN YAFQ"/>
    <property type="match status" value="1"/>
</dbReference>
<evidence type="ECO:0000313" key="4">
    <source>
        <dbReference type="Proteomes" id="UP000308181"/>
    </source>
</evidence>
<proteinExistence type="predicted"/>
<dbReference type="InterPro" id="IPR004386">
    <property type="entry name" value="Toxin_YafQ-like"/>
</dbReference>
<dbReference type="InterPro" id="IPR035093">
    <property type="entry name" value="RelE/ParE_toxin_dom_sf"/>
</dbReference>
<dbReference type="AlphaFoldDB" id="A0A4U1BXJ0"/>
<dbReference type="InterPro" id="IPR007712">
    <property type="entry name" value="RelE/ParE_toxin"/>
</dbReference>
<dbReference type="GO" id="GO:0004521">
    <property type="term" value="F:RNA endonuclease activity"/>
    <property type="evidence" value="ECO:0007669"/>
    <property type="project" value="TreeGrafter"/>
</dbReference>
<organism evidence="3 4">
    <name type="scientific">Pedobacter cryophilus</name>
    <dbReference type="NCBI Taxonomy" id="2571271"/>
    <lineage>
        <taxon>Bacteria</taxon>
        <taxon>Pseudomonadati</taxon>
        <taxon>Bacteroidota</taxon>
        <taxon>Sphingobacteriia</taxon>
        <taxon>Sphingobacteriales</taxon>
        <taxon>Sphingobacteriaceae</taxon>
        <taxon>Pedobacter</taxon>
    </lineage>
</organism>
<accession>A0A4U1BXJ0</accession>
<name>A0A4U1BXJ0_9SPHI</name>
<dbReference type="OrthoDB" id="7030467at2"/>
<dbReference type="EMBL" id="SWBP01000004">
    <property type="protein sequence ID" value="TKB97084.1"/>
    <property type="molecule type" value="Genomic_DNA"/>
</dbReference>
<dbReference type="PANTHER" id="PTHR40588">
    <property type="entry name" value="MRNA INTERFERASE TOXIN YAFQ"/>
    <property type="match status" value="1"/>
</dbReference>
<dbReference type="RefSeq" id="WP_136827049.1">
    <property type="nucleotide sequence ID" value="NZ_SWBP01000004.1"/>
</dbReference>
<gene>
    <name evidence="3" type="ORF">FA046_12695</name>
</gene>
<dbReference type="PIRSF" id="PIRSF006156">
    <property type="entry name" value="YafQ"/>
    <property type="match status" value="1"/>
</dbReference>
<dbReference type="Gene3D" id="3.30.2310.20">
    <property type="entry name" value="RelE-like"/>
    <property type="match status" value="1"/>
</dbReference>
<dbReference type="NCBIfam" id="TIGR02385">
    <property type="entry name" value="RelE_StbE"/>
    <property type="match status" value="1"/>
</dbReference>
<dbReference type="GO" id="GO:0006402">
    <property type="term" value="P:mRNA catabolic process"/>
    <property type="evidence" value="ECO:0007669"/>
    <property type="project" value="TreeGrafter"/>
</dbReference>
<evidence type="ECO:0000256" key="2">
    <source>
        <dbReference type="PIRSR" id="PIRSR006156-1"/>
    </source>
</evidence>
<dbReference type="Proteomes" id="UP000308181">
    <property type="component" value="Unassembled WGS sequence"/>
</dbReference>
<dbReference type="Pfam" id="PF15738">
    <property type="entry name" value="YafQ_toxin"/>
    <property type="match status" value="1"/>
</dbReference>